<dbReference type="Pfam" id="PF20066">
    <property type="entry name" value="Glyoxalase_8"/>
    <property type="match status" value="1"/>
</dbReference>
<gene>
    <name evidence="2" type="ORF">CKO28_20500</name>
</gene>
<keyword evidence="3" id="KW-1185">Reference proteome</keyword>
<dbReference type="RefSeq" id="WP_200342772.1">
    <property type="nucleotide sequence ID" value="NZ_NRRL01000093.1"/>
</dbReference>
<evidence type="ECO:0000313" key="2">
    <source>
        <dbReference type="EMBL" id="MBK1670408.1"/>
    </source>
</evidence>
<dbReference type="InterPro" id="IPR045517">
    <property type="entry name" value="Glyoxalase_8"/>
</dbReference>
<evidence type="ECO:0000313" key="3">
    <source>
        <dbReference type="Proteomes" id="UP001296873"/>
    </source>
</evidence>
<feature type="domain" description="Glyoxalase-related protein" evidence="1">
    <location>
        <begin position="7"/>
        <end position="61"/>
    </location>
</feature>
<sequence length="294" mass="31872">MQFDIDTQRAKTIARAVSSRCKTAGSDIAYGQALDGLAAGLGYTDWNHLSAVLKQAEQPGFTLKPYDVSWLWSGTSEPNGFADSAYLTDGSARELQRMLETFGALSGEIDRINVSQAPAPDGDRVGVEAPLNALRDDLHTADVLAPDAFDGVIENVRAQHGTPEPGPAERQRTLIAYQLDPDGARRFGDEHVFCENHVHLSSAERTFVQAVMDAVAALDALDDRLFDICVAEQSGSIPQPIQSDDDGLADAVGKLSDYFAQNCAGDEIPDQMRKAFGQYACQEAIELHQARWST</sequence>
<protein>
    <recommendedName>
        <fullName evidence="1">Glyoxalase-related protein domain-containing protein</fullName>
    </recommendedName>
</protein>
<evidence type="ECO:0000259" key="1">
    <source>
        <dbReference type="Pfam" id="PF20066"/>
    </source>
</evidence>
<reference evidence="2 3" key="1">
    <citation type="journal article" date="2020" name="Microorganisms">
        <title>Osmotic Adaptation and Compatible Solute Biosynthesis of Phototrophic Bacteria as Revealed from Genome Analyses.</title>
        <authorList>
            <person name="Imhoff J.F."/>
            <person name="Rahn T."/>
            <person name="Kunzel S."/>
            <person name="Keller A."/>
            <person name="Neulinger S.C."/>
        </authorList>
    </citation>
    <scope>NUCLEOTIDE SEQUENCE [LARGE SCALE GENOMIC DNA]</scope>
    <source>
        <strain evidence="2 3">DSM 9895</strain>
    </source>
</reference>
<dbReference type="EMBL" id="NRRL01000093">
    <property type="protein sequence ID" value="MBK1670408.1"/>
    <property type="molecule type" value="Genomic_DNA"/>
</dbReference>
<proteinExistence type="predicted"/>
<comment type="caution">
    <text evidence="2">The sequence shown here is derived from an EMBL/GenBank/DDBJ whole genome shotgun (WGS) entry which is preliminary data.</text>
</comment>
<name>A0ABS1DJB8_9PROT</name>
<dbReference type="Proteomes" id="UP001296873">
    <property type="component" value="Unassembled WGS sequence"/>
</dbReference>
<accession>A0ABS1DJB8</accession>
<organism evidence="2 3">
    <name type="scientific">Rhodovibrio sodomensis</name>
    <dbReference type="NCBI Taxonomy" id="1088"/>
    <lineage>
        <taxon>Bacteria</taxon>
        <taxon>Pseudomonadati</taxon>
        <taxon>Pseudomonadota</taxon>
        <taxon>Alphaproteobacteria</taxon>
        <taxon>Rhodospirillales</taxon>
        <taxon>Rhodovibrionaceae</taxon>
        <taxon>Rhodovibrio</taxon>
    </lineage>
</organism>